<keyword evidence="1" id="KW-0472">Membrane</keyword>
<feature type="transmembrane region" description="Helical" evidence="1">
    <location>
        <begin position="186"/>
        <end position="206"/>
    </location>
</feature>
<keyword evidence="1" id="KW-1133">Transmembrane helix</keyword>
<dbReference type="EMBL" id="BSDI01000045">
    <property type="protein sequence ID" value="GLI01517.1"/>
    <property type="molecule type" value="Genomic_DNA"/>
</dbReference>
<sequence>MWLAGEIRLFLIAFLPFKNIEPIDEQVAKPEKDAYSGLVSYLSVVLIVGVFLLAYGLYPDRQVATAEDFLTNLLPQDSTPDALLSSFFQALFYNAVFIGVVFVAFGWLLGAPLSRLLGTIRLAVYTTVALLILLWGVLRVQSLTGGWLMLGYLTIGVWWWLDAIAVVIIYYILVKRRMGAHALHPALLPLIEAALGARALSIALQGKSTVVNLPVPQWLLAYGPAVLVVVMFGARAVWKQRRFVKGLERRAPARTSWQMTRFLACAAAMAVGVAGFAFLK</sequence>
<evidence type="ECO:0000256" key="1">
    <source>
        <dbReference type="SAM" id="Phobius"/>
    </source>
</evidence>
<feature type="transmembrane region" description="Helical" evidence="1">
    <location>
        <begin position="259"/>
        <end position="279"/>
    </location>
</feature>
<protein>
    <recommendedName>
        <fullName evidence="4">Yip1 domain-containing protein</fullName>
    </recommendedName>
</protein>
<accession>A0ABQ5R3Z8</accession>
<evidence type="ECO:0000313" key="3">
    <source>
        <dbReference type="Proteomes" id="UP001144280"/>
    </source>
</evidence>
<proteinExistence type="predicted"/>
<name>A0ABQ5R3Z8_9ACTN</name>
<feature type="transmembrane region" description="Helical" evidence="1">
    <location>
        <begin position="122"/>
        <end position="138"/>
    </location>
</feature>
<evidence type="ECO:0000313" key="2">
    <source>
        <dbReference type="EMBL" id="GLI01517.1"/>
    </source>
</evidence>
<dbReference type="RefSeq" id="WP_281902615.1">
    <property type="nucleotide sequence ID" value="NZ_BSDI01000045.1"/>
</dbReference>
<feature type="transmembrane region" description="Helical" evidence="1">
    <location>
        <begin position="150"/>
        <end position="174"/>
    </location>
</feature>
<feature type="transmembrane region" description="Helical" evidence="1">
    <location>
        <begin position="38"/>
        <end position="58"/>
    </location>
</feature>
<feature type="transmembrane region" description="Helical" evidence="1">
    <location>
        <begin position="90"/>
        <end position="110"/>
    </location>
</feature>
<keyword evidence="1" id="KW-0812">Transmembrane</keyword>
<gene>
    <name evidence="2" type="ORF">Pa4123_67930</name>
</gene>
<reference evidence="2" key="1">
    <citation type="submission" date="2022-12" db="EMBL/GenBank/DDBJ databases">
        <title>New Phytohabitans aurantiacus sp. RD004123 nov., an actinomycete isolated from soil.</title>
        <authorList>
            <person name="Triningsih D.W."/>
            <person name="Harunari E."/>
            <person name="Igarashi Y."/>
        </authorList>
    </citation>
    <scope>NUCLEOTIDE SEQUENCE</scope>
    <source>
        <strain evidence="2">RD004123</strain>
    </source>
</reference>
<dbReference type="Proteomes" id="UP001144280">
    <property type="component" value="Unassembled WGS sequence"/>
</dbReference>
<organism evidence="2 3">
    <name type="scientific">Phytohabitans aurantiacus</name>
    <dbReference type="NCBI Taxonomy" id="3016789"/>
    <lineage>
        <taxon>Bacteria</taxon>
        <taxon>Bacillati</taxon>
        <taxon>Actinomycetota</taxon>
        <taxon>Actinomycetes</taxon>
        <taxon>Micromonosporales</taxon>
        <taxon>Micromonosporaceae</taxon>
    </lineage>
</organism>
<keyword evidence="3" id="KW-1185">Reference proteome</keyword>
<feature type="transmembrane region" description="Helical" evidence="1">
    <location>
        <begin position="218"/>
        <end position="238"/>
    </location>
</feature>
<evidence type="ECO:0008006" key="4">
    <source>
        <dbReference type="Google" id="ProtNLM"/>
    </source>
</evidence>
<comment type="caution">
    <text evidence="2">The sequence shown here is derived from an EMBL/GenBank/DDBJ whole genome shotgun (WGS) entry which is preliminary data.</text>
</comment>